<accession>A0A9X4MCX6</accession>
<dbReference type="GO" id="GO:0004553">
    <property type="term" value="F:hydrolase activity, hydrolyzing O-glycosyl compounds"/>
    <property type="evidence" value="ECO:0007669"/>
    <property type="project" value="InterPro"/>
</dbReference>
<dbReference type="Pfam" id="PF00331">
    <property type="entry name" value="Glyco_hydro_10"/>
    <property type="match status" value="1"/>
</dbReference>
<dbReference type="RefSeq" id="WP_009629261.1">
    <property type="nucleotide sequence ID" value="NZ_VBTY01000270.1"/>
</dbReference>
<dbReference type="PROSITE" id="PS51760">
    <property type="entry name" value="GH10_2"/>
    <property type="match status" value="1"/>
</dbReference>
<dbReference type="SUPFAM" id="SSF51445">
    <property type="entry name" value="(Trans)glycosidases"/>
    <property type="match status" value="1"/>
</dbReference>
<protein>
    <submittedName>
        <fullName evidence="5">Endo-1,4-beta-xylanase</fullName>
    </submittedName>
</protein>
<name>A0A9X4MCX6_9CYAN</name>
<organism evidence="5 6">
    <name type="scientific">Pseudanabaena catenata USMAC16</name>
    <dbReference type="NCBI Taxonomy" id="1855837"/>
    <lineage>
        <taxon>Bacteria</taxon>
        <taxon>Bacillati</taxon>
        <taxon>Cyanobacteriota</taxon>
        <taxon>Cyanophyceae</taxon>
        <taxon>Pseudanabaenales</taxon>
        <taxon>Pseudanabaenaceae</taxon>
        <taxon>Pseudanabaena</taxon>
    </lineage>
</organism>
<feature type="domain" description="GH10" evidence="4">
    <location>
        <begin position="96"/>
        <end position="392"/>
    </location>
</feature>
<evidence type="ECO:0000256" key="2">
    <source>
        <dbReference type="ARBA" id="ARBA00023277"/>
    </source>
</evidence>
<evidence type="ECO:0000313" key="6">
    <source>
        <dbReference type="Proteomes" id="UP001152872"/>
    </source>
</evidence>
<keyword evidence="1" id="KW-0378">Hydrolase</keyword>
<evidence type="ECO:0000256" key="1">
    <source>
        <dbReference type="ARBA" id="ARBA00022801"/>
    </source>
</evidence>
<reference evidence="5" key="1">
    <citation type="submission" date="2019-05" db="EMBL/GenBank/DDBJ databases">
        <title>Whole genome sequencing of Pseudanabaena catenata USMAC16.</title>
        <authorList>
            <person name="Khan Z."/>
            <person name="Omar W.M."/>
            <person name="Convey P."/>
            <person name="Merican F."/>
            <person name="Najimudin N."/>
        </authorList>
    </citation>
    <scope>NUCLEOTIDE SEQUENCE</scope>
    <source>
        <strain evidence="5">USMAC16</strain>
    </source>
</reference>
<dbReference type="EMBL" id="VBTY01000270">
    <property type="protein sequence ID" value="MDG3497057.1"/>
    <property type="molecule type" value="Genomic_DNA"/>
</dbReference>
<gene>
    <name evidence="5" type="ORF">FEV09_21180</name>
</gene>
<proteinExistence type="predicted"/>
<keyword evidence="2" id="KW-0119">Carbohydrate metabolism</keyword>
<dbReference type="GO" id="GO:0000272">
    <property type="term" value="P:polysaccharide catabolic process"/>
    <property type="evidence" value="ECO:0007669"/>
    <property type="project" value="UniProtKB-KW"/>
</dbReference>
<dbReference type="Gene3D" id="3.20.20.80">
    <property type="entry name" value="Glycosidases"/>
    <property type="match status" value="1"/>
</dbReference>
<dbReference type="InterPro" id="IPR001000">
    <property type="entry name" value="GH10_dom"/>
</dbReference>
<evidence type="ECO:0000256" key="3">
    <source>
        <dbReference type="ARBA" id="ARBA00023326"/>
    </source>
</evidence>
<sequence length="451" mass="52874">MEWNRRQFFRAISTLGISTFLSVFFGQKYSEAESWQAINEESDRRIQKLRTANLEVRLLDRTGQPIPNQIVKIEHWRHLFNFGAAYHTNLNVKDNESTSDRLHREYFLQLFNAATVTFYWRYYEPQENQYADAALLQQIAWLKHHGFYLRGHPLFWNHNPACLPLWLENRELTSQEVRLNMDKVIQHMSEFIFPQLDEVDVFNELVTWYNYDHPFTDLFKEQGKINVVKEYLTKFKQLNPKTRAVINDFISNSRYPQILQECQKAQVPFDSIGQQAHMFGGNWTIERLKTTIENLSSLGKPIVFTEVSVLSGATIPNLDFSRTYTDWQSDRDHELIQADYLELLYRLVYSYPHISGIFLWSYSDRGAWLGAPTGILNKDGIPKPAFTRLNRLINQTWRTNVELKTDSNGCALIANAYEGIYKIVIGNQTFLNKHTSSQPLKKTFPLIIPIK</sequence>
<dbReference type="SMART" id="SM00633">
    <property type="entry name" value="Glyco_10"/>
    <property type="match status" value="1"/>
</dbReference>
<dbReference type="InterPro" id="IPR044846">
    <property type="entry name" value="GH10"/>
</dbReference>
<dbReference type="AlphaFoldDB" id="A0A9X4MCX6"/>
<evidence type="ECO:0000313" key="5">
    <source>
        <dbReference type="EMBL" id="MDG3497057.1"/>
    </source>
</evidence>
<dbReference type="InterPro" id="IPR017853">
    <property type="entry name" value="GH"/>
</dbReference>
<dbReference type="PANTHER" id="PTHR31490">
    <property type="entry name" value="GLYCOSYL HYDROLASE"/>
    <property type="match status" value="1"/>
</dbReference>
<comment type="caution">
    <text evidence="5">The sequence shown here is derived from an EMBL/GenBank/DDBJ whole genome shotgun (WGS) entry which is preliminary data.</text>
</comment>
<evidence type="ECO:0000259" key="4">
    <source>
        <dbReference type="PROSITE" id="PS51760"/>
    </source>
</evidence>
<dbReference type="PANTHER" id="PTHR31490:SF1">
    <property type="entry name" value="ENDO-1,4-BETA-XYLANASE 1"/>
    <property type="match status" value="1"/>
</dbReference>
<keyword evidence="6" id="KW-1185">Reference proteome</keyword>
<keyword evidence="3" id="KW-0624">Polysaccharide degradation</keyword>
<dbReference type="Proteomes" id="UP001152872">
    <property type="component" value="Unassembled WGS sequence"/>
</dbReference>